<dbReference type="OrthoDB" id="170089at2157"/>
<dbReference type="RefSeq" id="WP_089816801.1">
    <property type="nucleotide sequence ID" value="NZ_FOZK01000002.1"/>
</dbReference>
<accession>A0A1I6LCM0</accession>
<evidence type="ECO:0000313" key="1">
    <source>
        <dbReference type="EMBL" id="SFS01221.1"/>
    </source>
</evidence>
<gene>
    <name evidence="1" type="ORF">SAMN05216559_2465</name>
</gene>
<evidence type="ECO:0000313" key="2">
    <source>
        <dbReference type="Proteomes" id="UP000199062"/>
    </source>
</evidence>
<keyword evidence="2" id="KW-1185">Reference proteome</keyword>
<proteinExistence type="predicted"/>
<name>A0A1I6LCM0_9EURY</name>
<dbReference type="EMBL" id="FOZK01000002">
    <property type="protein sequence ID" value="SFS01221.1"/>
    <property type="molecule type" value="Genomic_DNA"/>
</dbReference>
<dbReference type="AlphaFoldDB" id="A0A1I6LCM0"/>
<sequence>MTDATLEESVERIERALAAYRRYRRRRRNPQLVTERNDSKDVDRSIEMLMPDTKWATPLHEIDSARDGPTAFVVAGQHGIEPAGWKAAELLVEMTPQSGTLVVVPRADQTAIEAGVYSGDEGSLNDHWRVGSEPTIEIARVIWDRFESYQPDIAFDLHSSQGIYKSGIDDGFGQALYPTPGRARDVAAAVVDTLNEEFVTDWPDHYDYIVGNLQSGWGTFFSHKVGGQYDGDCLLCEPTRRTTEDGRHPTEAQRIRWNLASAVLALDHYEMTFDESI</sequence>
<dbReference type="Gene3D" id="3.40.630.10">
    <property type="entry name" value="Zn peptidases"/>
    <property type="match status" value="1"/>
</dbReference>
<evidence type="ECO:0008006" key="3">
    <source>
        <dbReference type="Google" id="ProtNLM"/>
    </source>
</evidence>
<organism evidence="1 2">
    <name type="scientific">Halomicrobium zhouii</name>
    <dbReference type="NCBI Taxonomy" id="767519"/>
    <lineage>
        <taxon>Archaea</taxon>
        <taxon>Methanobacteriati</taxon>
        <taxon>Methanobacteriota</taxon>
        <taxon>Stenosarchaea group</taxon>
        <taxon>Halobacteria</taxon>
        <taxon>Halobacteriales</taxon>
        <taxon>Haloarculaceae</taxon>
        <taxon>Halomicrobium</taxon>
    </lineage>
</organism>
<protein>
    <recommendedName>
        <fullName evidence="3">Succinylglutamate desuccinylase / Aspartoacylase family protein</fullName>
    </recommendedName>
</protein>
<dbReference type="SUPFAM" id="SSF53187">
    <property type="entry name" value="Zn-dependent exopeptidases"/>
    <property type="match status" value="1"/>
</dbReference>
<dbReference type="Proteomes" id="UP000199062">
    <property type="component" value="Unassembled WGS sequence"/>
</dbReference>
<reference evidence="1 2" key="1">
    <citation type="submission" date="2016-10" db="EMBL/GenBank/DDBJ databases">
        <authorList>
            <person name="de Groot N.N."/>
        </authorList>
    </citation>
    <scope>NUCLEOTIDE SEQUENCE [LARGE SCALE GENOMIC DNA]</scope>
    <source>
        <strain evidence="1 2">CGMCC 1.10457</strain>
    </source>
</reference>